<dbReference type="EMBL" id="CAJVPJ010001236">
    <property type="protein sequence ID" value="CAG8582437.1"/>
    <property type="molecule type" value="Genomic_DNA"/>
</dbReference>
<dbReference type="PRINTS" id="PR00344">
    <property type="entry name" value="BCTRLSENSOR"/>
</dbReference>
<evidence type="ECO:0000313" key="11">
    <source>
        <dbReference type="Proteomes" id="UP000789572"/>
    </source>
</evidence>
<dbReference type="CDD" id="cd17546">
    <property type="entry name" value="REC_hyHK_CKI1_RcsC-like"/>
    <property type="match status" value="1"/>
</dbReference>
<organism evidence="10 11">
    <name type="scientific">Paraglomus occultum</name>
    <dbReference type="NCBI Taxonomy" id="144539"/>
    <lineage>
        <taxon>Eukaryota</taxon>
        <taxon>Fungi</taxon>
        <taxon>Fungi incertae sedis</taxon>
        <taxon>Mucoromycota</taxon>
        <taxon>Glomeromycotina</taxon>
        <taxon>Glomeromycetes</taxon>
        <taxon>Paraglomerales</taxon>
        <taxon>Paraglomeraceae</taxon>
        <taxon>Paraglomus</taxon>
    </lineage>
</organism>
<name>A0A9N9BZP0_9GLOM</name>
<feature type="modified residue" description="4-aspartylphosphate" evidence="6">
    <location>
        <position position="757"/>
    </location>
</feature>
<dbReference type="Pfam" id="PF01590">
    <property type="entry name" value="GAF"/>
    <property type="match status" value="1"/>
</dbReference>
<dbReference type="EC" id="2.7.13.3" evidence="2"/>
<dbReference type="SMART" id="SM00448">
    <property type="entry name" value="REC"/>
    <property type="match status" value="2"/>
</dbReference>
<dbReference type="InterPro" id="IPR013656">
    <property type="entry name" value="PAS_4"/>
</dbReference>
<dbReference type="Gene3D" id="3.30.565.10">
    <property type="entry name" value="Histidine kinase-like ATPase, C-terminal domain"/>
    <property type="match status" value="2"/>
</dbReference>
<proteinExistence type="predicted"/>
<feature type="region of interest" description="Disordered" evidence="7">
    <location>
        <begin position="663"/>
        <end position="686"/>
    </location>
</feature>
<keyword evidence="11" id="KW-1185">Reference proteome</keyword>
<dbReference type="InterPro" id="IPR001789">
    <property type="entry name" value="Sig_transdc_resp-reg_receiver"/>
</dbReference>
<reference evidence="10" key="1">
    <citation type="submission" date="2021-06" db="EMBL/GenBank/DDBJ databases">
        <authorList>
            <person name="Kallberg Y."/>
            <person name="Tangrot J."/>
            <person name="Rosling A."/>
        </authorList>
    </citation>
    <scope>NUCLEOTIDE SEQUENCE</scope>
    <source>
        <strain evidence="10">IA702</strain>
    </source>
</reference>
<dbReference type="GO" id="GO:0000155">
    <property type="term" value="F:phosphorelay sensor kinase activity"/>
    <property type="evidence" value="ECO:0007669"/>
    <property type="project" value="InterPro"/>
</dbReference>
<dbReference type="InterPro" id="IPR003661">
    <property type="entry name" value="HisK_dim/P_dom"/>
</dbReference>
<dbReference type="SMART" id="SM00387">
    <property type="entry name" value="HATPase_c"/>
    <property type="match status" value="2"/>
</dbReference>
<comment type="caution">
    <text evidence="10">The sequence shown here is derived from an EMBL/GenBank/DDBJ whole genome shotgun (WGS) entry which is preliminary data.</text>
</comment>
<dbReference type="SUPFAM" id="SSF52172">
    <property type="entry name" value="CheY-like"/>
    <property type="match status" value="2"/>
</dbReference>
<dbReference type="InterPro" id="IPR003018">
    <property type="entry name" value="GAF"/>
</dbReference>
<dbReference type="CDD" id="cd16922">
    <property type="entry name" value="HATPase_EvgS-ArcB-TorS-like"/>
    <property type="match status" value="2"/>
</dbReference>
<dbReference type="InterPro" id="IPR003594">
    <property type="entry name" value="HATPase_dom"/>
</dbReference>
<dbReference type="Proteomes" id="UP000789572">
    <property type="component" value="Unassembled WGS sequence"/>
</dbReference>
<dbReference type="Pfam" id="PF08448">
    <property type="entry name" value="PAS_4"/>
    <property type="match status" value="1"/>
</dbReference>
<feature type="domain" description="Response regulatory" evidence="9">
    <location>
        <begin position="1542"/>
        <end position="1682"/>
    </location>
</feature>
<dbReference type="SUPFAM" id="SSF47384">
    <property type="entry name" value="Homodimeric domain of signal transducing histidine kinase"/>
    <property type="match status" value="2"/>
</dbReference>
<dbReference type="InterPro" id="IPR004358">
    <property type="entry name" value="Sig_transdc_His_kin-like_C"/>
</dbReference>
<dbReference type="FunFam" id="3.30.565.10:FF:000006">
    <property type="entry name" value="Sensor histidine kinase WalK"/>
    <property type="match status" value="1"/>
</dbReference>
<feature type="domain" description="Histidine kinase" evidence="8">
    <location>
        <begin position="394"/>
        <end position="621"/>
    </location>
</feature>
<dbReference type="OrthoDB" id="5378913at2759"/>
<dbReference type="PROSITE" id="PS50109">
    <property type="entry name" value="HIS_KIN"/>
    <property type="match status" value="2"/>
</dbReference>
<feature type="domain" description="Response regulatory" evidence="9">
    <location>
        <begin position="707"/>
        <end position="823"/>
    </location>
</feature>
<feature type="region of interest" description="Disordered" evidence="7">
    <location>
        <begin position="1514"/>
        <end position="1533"/>
    </location>
</feature>
<dbReference type="CDD" id="cd00082">
    <property type="entry name" value="HisKA"/>
    <property type="match status" value="2"/>
</dbReference>
<keyword evidence="5" id="KW-0418">Kinase</keyword>
<evidence type="ECO:0000256" key="4">
    <source>
        <dbReference type="ARBA" id="ARBA00022679"/>
    </source>
</evidence>
<dbReference type="Pfam" id="PF00072">
    <property type="entry name" value="Response_reg"/>
    <property type="match status" value="2"/>
</dbReference>
<evidence type="ECO:0000256" key="7">
    <source>
        <dbReference type="SAM" id="MobiDB-lite"/>
    </source>
</evidence>
<dbReference type="SMART" id="SM00065">
    <property type="entry name" value="GAF"/>
    <property type="match status" value="1"/>
</dbReference>
<dbReference type="Gene3D" id="3.30.450.20">
    <property type="entry name" value="PAS domain"/>
    <property type="match status" value="1"/>
</dbReference>
<dbReference type="Gene3D" id="3.30.450.40">
    <property type="match status" value="1"/>
</dbReference>
<keyword evidence="4" id="KW-0808">Transferase</keyword>
<dbReference type="PROSITE" id="PS50110">
    <property type="entry name" value="RESPONSE_REGULATORY"/>
    <property type="match status" value="2"/>
</dbReference>
<dbReference type="SUPFAM" id="SSF55874">
    <property type="entry name" value="ATPase domain of HSP90 chaperone/DNA topoisomerase II/histidine kinase"/>
    <property type="match status" value="2"/>
</dbReference>
<feature type="domain" description="Histidine kinase" evidence="8">
    <location>
        <begin position="1057"/>
        <end position="1284"/>
    </location>
</feature>
<evidence type="ECO:0000256" key="5">
    <source>
        <dbReference type="ARBA" id="ARBA00022777"/>
    </source>
</evidence>
<evidence type="ECO:0000259" key="9">
    <source>
        <dbReference type="PROSITE" id="PS50110"/>
    </source>
</evidence>
<dbReference type="InterPro" id="IPR029016">
    <property type="entry name" value="GAF-like_dom_sf"/>
</dbReference>
<dbReference type="SUPFAM" id="SSF55781">
    <property type="entry name" value="GAF domain-like"/>
    <property type="match status" value="1"/>
</dbReference>
<dbReference type="SMART" id="SM00388">
    <property type="entry name" value="HisKA"/>
    <property type="match status" value="2"/>
</dbReference>
<dbReference type="InterPro" id="IPR011006">
    <property type="entry name" value="CheY-like_superfamily"/>
</dbReference>
<evidence type="ECO:0000256" key="3">
    <source>
        <dbReference type="ARBA" id="ARBA00022553"/>
    </source>
</evidence>
<accession>A0A9N9BZP0</accession>
<dbReference type="Pfam" id="PF02518">
    <property type="entry name" value="HATPase_c"/>
    <property type="match status" value="2"/>
</dbReference>
<gene>
    <name evidence="10" type="ORF">POCULU_LOCUS6558</name>
</gene>
<dbReference type="PANTHER" id="PTHR43047">
    <property type="entry name" value="TWO-COMPONENT HISTIDINE PROTEIN KINASE"/>
    <property type="match status" value="1"/>
</dbReference>
<dbReference type="InterPro" id="IPR036890">
    <property type="entry name" value="HATPase_C_sf"/>
</dbReference>
<comment type="catalytic activity">
    <reaction evidence="1">
        <text>ATP + protein L-histidine = ADP + protein N-phospho-L-histidine.</text>
        <dbReference type="EC" id="2.7.13.3"/>
    </reaction>
</comment>
<dbReference type="FunFam" id="3.30.565.10:FF:000010">
    <property type="entry name" value="Sensor histidine kinase RcsC"/>
    <property type="match status" value="1"/>
</dbReference>
<dbReference type="InterPro" id="IPR036097">
    <property type="entry name" value="HisK_dim/P_sf"/>
</dbReference>
<evidence type="ECO:0000259" key="8">
    <source>
        <dbReference type="PROSITE" id="PS50109"/>
    </source>
</evidence>
<sequence>MSKFTTTPDAITAPTNFDDETPVAELVRSFDWASTPLGPIDNWPFWLKSVVHLCLHAVIPITVYIGPERRMIYNQMWRPIFQADHPDVALGKSGLEFYPDAHEQLDPLFKAAFAGKGQFQEEFPAYLNRTGYLEEIFCTFSLSPVFTDDGGIGGVICLLQEITQKVLMTRRLNLLKELANGTRGVKSIQSVCHSFAKILRDNNADIPYAILYIVENHEREPEDKPQRVRLEATTFDQDVQLFKRADGSDEYIYIHGHSSRELPDNLLKTPDLIDLTDSSQDTDSTRAYTDASKPWPIKRAVLNDENVVIRLPDNSIAVLCPVSLIYCGKSVLTAVAIFGINKHRVLDDEYKGFLQLVVGQMSSSFTRSRVREEEQRRKDVLAELDRQKIAFFQNISHELRTPLTLMLSPLDEATELCSENSPILGHLKLVRNSNRRLLNLVDNLLQFTHVEINRLSAYFSDSNIANFTKDLTASFESMARSFGLYFNLDIPSDQALACQMKQKVFLDNEMYEKILFNLCSNAFNYTFTGGVTVRLFVEKKDDREGIVLEVSDTGIGIQEKHLSNIFQRFYRIESQNSRRNEGTGIGLSLVKELVEQHGGEISVESKVGIGTTFRVWFPTGCEHLPEKQVHFCAEHNQLYSEVSPGSTSDSSIDSYLGEHMQVSETNKLSSKRRDRSDLPSTSLKKQDGWLEPRSNLEYVNAENTRTLVLVADDNTDMRNYLSTLIKKQYDCLCAVDGHDALKIVQSSSQLPDLILCDVMMPNMNGYELLTALRNDPKTQMIPVILLSALTGEASVEALEKGADDYIFKPFNARELMARVRVNIKLYHVRRQLIAEQQHNAEFTQMLFTIGNKIRSGFGIQETLETAISEIKKVLSCDSLLITKDLNAEEVNGCKVMAASLHPEIDPQDIVGCTFSCLTDSKKMAVGNEMETCSTILECTIDHCHIHARSDALLYEECDSDSLDVKICTDCASRMLQQNVSIISVPICLKSSPWGWIVAYRQPGSKWTERERAFLRQVSNQTSLAISHGILVEEKLKREAQVQAAKETNKAKSLILTNTSYELRTLLNTISGALTAFERTPLTSEQQDVVNVTSRGANAALSVVNDILDAASLRKRELTLTSRTFDLFEFIEKTIITFGERASAKELELIVLYEPLVLPKHVKTDPERLQQVILNLLSNAIKFTDNGQIVVKLSIKDNLDITVDDGKDRIYVEVSDTGVGVDPTSIERIWESFYQGDASMTRGRDGTGLGLSICKSLIELNGGESGVESELGKGSKFWFTWNIERMPLSTVPMLLDHDTLQAQSDQKCQDSLSAKSTKVLIIDSVEVARSAYATLIAGSVEAVYTYSDCNSALEAAREHKKKYGRPICEFVFFNVGNNNAMQVENAARELKHICGNHLSVVLMVFWSTAGCSLGKNIIERLGDNVAAICKPITRKRMMECISNFDMLMTGPGNENNEEVEKIHLSAYNKCYYHNRPVTSYPDGPAVVRGVKLSSESESKLKSEAVNVGSLPIKRSASSELKDQDNEEERTDTTRRRIAKSSKYILHVEDDAVSREAVKAMLEKLGYKYIKAENGKEAVEFMKARFGKSQCESSSSNVVGSQSLESKTDISLILMNCSMPVMTGFEATRAIRLLGPEFQKIPIVALTASATEGIREKCLEAGMNDYISKPCRLKLLKEKLAEFLGED</sequence>
<evidence type="ECO:0000256" key="2">
    <source>
        <dbReference type="ARBA" id="ARBA00012438"/>
    </source>
</evidence>
<dbReference type="InterPro" id="IPR005467">
    <property type="entry name" value="His_kinase_dom"/>
</dbReference>
<dbReference type="Gene3D" id="3.40.50.2300">
    <property type="match status" value="2"/>
</dbReference>
<comment type="caution">
    <text evidence="6">Lacks conserved residue(s) required for the propagation of feature annotation.</text>
</comment>
<keyword evidence="3 6" id="KW-0597">Phosphoprotein</keyword>
<evidence type="ECO:0000256" key="1">
    <source>
        <dbReference type="ARBA" id="ARBA00000085"/>
    </source>
</evidence>
<evidence type="ECO:0000313" key="10">
    <source>
        <dbReference type="EMBL" id="CAG8582437.1"/>
    </source>
</evidence>
<dbReference type="Pfam" id="PF00512">
    <property type="entry name" value="HisKA"/>
    <property type="match status" value="2"/>
</dbReference>
<dbReference type="Gene3D" id="1.10.287.130">
    <property type="match status" value="2"/>
</dbReference>
<protein>
    <recommendedName>
        <fullName evidence="2">histidine kinase</fullName>
        <ecNumber evidence="2">2.7.13.3</ecNumber>
    </recommendedName>
</protein>
<evidence type="ECO:0000256" key="6">
    <source>
        <dbReference type="PROSITE-ProRule" id="PRU00169"/>
    </source>
</evidence>